<dbReference type="InterPro" id="IPR006089">
    <property type="entry name" value="Acyl-CoA_DH_CS"/>
</dbReference>
<evidence type="ECO:0000259" key="9">
    <source>
        <dbReference type="Pfam" id="PF02771"/>
    </source>
</evidence>
<dbReference type="InterPro" id="IPR036250">
    <property type="entry name" value="AcylCo_DH-like_C"/>
</dbReference>
<dbReference type="RefSeq" id="WP_035144329.1">
    <property type="nucleotide sequence ID" value="NZ_JAAZWO010000005.1"/>
</dbReference>
<name>A0A923E6J1_CLOTT</name>
<evidence type="ECO:0000256" key="4">
    <source>
        <dbReference type="ARBA" id="ARBA00022827"/>
    </source>
</evidence>
<keyword evidence="5 6" id="KW-0560">Oxidoreductase</keyword>
<dbReference type="PANTHER" id="PTHR43884">
    <property type="entry name" value="ACYL-COA DEHYDROGENASE"/>
    <property type="match status" value="1"/>
</dbReference>
<dbReference type="Gene3D" id="1.20.140.10">
    <property type="entry name" value="Butyryl-CoA Dehydrogenase, subunit A, domain 3"/>
    <property type="match status" value="1"/>
</dbReference>
<evidence type="ECO:0000256" key="2">
    <source>
        <dbReference type="ARBA" id="ARBA00009347"/>
    </source>
</evidence>
<comment type="similarity">
    <text evidence="2 6">Belongs to the acyl-CoA dehydrogenase family.</text>
</comment>
<reference evidence="10 11" key="1">
    <citation type="submission" date="2020-04" db="EMBL/GenBank/DDBJ databases">
        <title>Genomic insights into acetone-butanol-ethanol (ABE) fermentation by sequencing solventogenic clostridia strains.</title>
        <authorList>
            <person name="Brown S."/>
        </authorList>
    </citation>
    <scope>NUCLEOTIDE SEQUENCE [LARGE SCALE GENOMIC DNA]</scope>
    <source>
        <strain evidence="10 11">DJ011</strain>
    </source>
</reference>
<dbReference type="InterPro" id="IPR009075">
    <property type="entry name" value="AcylCo_DH/oxidase_C"/>
</dbReference>
<keyword evidence="4 6" id="KW-0274">FAD</keyword>
<comment type="caution">
    <text evidence="10">The sequence shown here is derived from an EMBL/GenBank/DDBJ whole genome shotgun (WGS) entry which is preliminary data.</text>
</comment>
<keyword evidence="3 6" id="KW-0285">Flavoprotein</keyword>
<dbReference type="Pfam" id="PF02770">
    <property type="entry name" value="Acyl-CoA_dh_M"/>
    <property type="match status" value="1"/>
</dbReference>
<dbReference type="InterPro" id="IPR046373">
    <property type="entry name" value="Acyl-CoA_Oxase/DH_mid-dom_sf"/>
</dbReference>
<feature type="domain" description="Acyl-CoA dehydrogenase/oxidase C-terminal" evidence="7">
    <location>
        <begin position="228"/>
        <end position="377"/>
    </location>
</feature>
<sequence length="378" mass="41649">MNYKLSKEQLMIIKTLREFVENEIEPIAAKIDEDCEFPRENIMKMGKLNMMGIPFSTEYGGAGGDELTFAMCIEEIAKKCAATAAILAVHTIPCWLMLNYGKSYQKEKYLPPMLKGESLGAFALTEPNAGTDSASQTSVAVLQGDNYILNGQKCFITNGGEANTYIILAMTDKSKGNKGISAFIVEDSFPGFFIGKKENKMGIRASATSELIFKDCIIPKENLLGREGEGFKLAMKALDGGRIAMASQAVGIAQGAIDETIKYLKQREQFKKPLANFQGLQWMLADMETSVNAARLLVHKAAMKMDNGEAFSKDASMAKLFASKTAMYVTTKAVQMHGGYGYMKDYPLERMMRDAKITEIYEGTSEVQKMVISRALLS</sequence>
<evidence type="ECO:0000313" key="11">
    <source>
        <dbReference type="Proteomes" id="UP000563151"/>
    </source>
</evidence>
<comment type="cofactor">
    <cofactor evidence="1 6">
        <name>FAD</name>
        <dbReference type="ChEBI" id="CHEBI:57692"/>
    </cofactor>
</comment>
<dbReference type="CDD" id="cd01158">
    <property type="entry name" value="SCAD_SBCAD"/>
    <property type="match status" value="1"/>
</dbReference>
<dbReference type="InterPro" id="IPR009100">
    <property type="entry name" value="AcylCoA_DH/oxidase_NM_dom_sf"/>
</dbReference>
<evidence type="ECO:0000256" key="3">
    <source>
        <dbReference type="ARBA" id="ARBA00022630"/>
    </source>
</evidence>
<dbReference type="FunFam" id="1.10.540.10:FF:000002">
    <property type="entry name" value="Acyl-CoA dehydrogenase FadE19"/>
    <property type="match status" value="1"/>
</dbReference>
<evidence type="ECO:0000259" key="7">
    <source>
        <dbReference type="Pfam" id="PF00441"/>
    </source>
</evidence>
<keyword evidence="11" id="KW-1185">Reference proteome</keyword>
<dbReference type="GO" id="GO:0003995">
    <property type="term" value="F:acyl-CoA dehydrogenase activity"/>
    <property type="evidence" value="ECO:0007669"/>
    <property type="project" value="InterPro"/>
</dbReference>
<dbReference type="AlphaFoldDB" id="A0A923E6J1"/>
<dbReference type="GO" id="GO:0050660">
    <property type="term" value="F:flavin adenine dinucleotide binding"/>
    <property type="evidence" value="ECO:0007669"/>
    <property type="project" value="InterPro"/>
</dbReference>
<dbReference type="PROSITE" id="PS00072">
    <property type="entry name" value="ACYL_COA_DH_1"/>
    <property type="match status" value="1"/>
</dbReference>
<dbReference type="InterPro" id="IPR013786">
    <property type="entry name" value="AcylCoA_DH/ox_N"/>
</dbReference>
<dbReference type="InterPro" id="IPR037069">
    <property type="entry name" value="AcylCoA_DH/ox_N_sf"/>
</dbReference>
<evidence type="ECO:0000313" key="10">
    <source>
        <dbReference type="EMBL" id="MBC2397303.1"/>
    </source>
</evidence>
<dbReference type="Gene3D" id="1.10.540.10">
    <property type="entry name" value="Acyl-CoA dehydrogenase/oxidase, N-terminal domain"/>
    <property type="match status" value="1"/>
</dbReference>
<accession>A0A923E6J1</accession>
<dbReference type="PROSITE" id="PS00073">
    <property type="entry name" value="ACYL_COA_DH_2"/>
    <property type="match status" value="1"/>
</dbReference>
<dbReference type="Proteomes" id="UP000563151">
    <property type="component" value="Unassembled WGS sequence"/>
</dbReference>
<dbReference type="SUPFAM" id="SSF47203">
    <property type="entry name" value="Acyl-CoA dehydrogenase C-terminal domain-like"/>
    <property type="match status" value="1"/>
</dbReference>
<dbReference type="Pfam" id="PF00441">
    <property type="entry name" value="Acyl-CoA_dh_1"/>
    <property type="match status" value="1"/>
</dbReference>
<evidence type="ECO:0000259" key="8">
    <source>
        <dbReference type="Pfam" id="PF02770"/>
    </source>
</evidence>
<dbReference type="InterPro" id="IPR006091">
    <property type="entry name" value="Acyl-CoA_Oxase/DH_mid-dom"/>
</dbReference>
<evidence type="ECO:0000256" key="5">
    <source>
        <dbReference type="ARBA" id="ARBA00023002"/>
    </source>
</evidence>
<gene>
    <name evidence="10" type="ORF">HGG79_05870</name>
</gene>
<feature type="domain" description="Acyl-CoA oxidase/dehydrogenase middle" evidence="8">
    <location>
        <begin position="121"/>
        <end position="216"/>
    </location>
</feature>
<protein>
    <submittedName>
        <fullName evidence="10">Acyl-CoA dehydrogenase</fullName>
    </submittedName>
</protein>
<feature type="domain" description="Acyl-CoA dehydrogenase/oxidase N-terminal" evidence="9">
    <location>
        <begin position="6"/>
        <end position="117"/>
    </location>
</feature>
<dbReference type="FunFam" id="2.40.110.10:FF:000001">
    <property type="entry name" value="Acyl-CoA dehydrogenase, mitochondrial"/>
    <property type="match status" value="1"/>
</dbReference>
<dbReference type="FunFam" id="1.20.140.10:FF:000004">
    <property type="entry name" value="Acyl-CoA dehydrogenase FadE25"/>
    <property type="match status" value="1"/>
</dbReference>
<dbReference type="PANTHER" id="PTHR43884:SF12">
    <property type="entry name" value="ISOVALERYL-COA DEHYDROGENASE, MITOCHONDRIAL-RELATED"/>
    <property type="match status" value="1"/>
</dbReference>
<proteinExistence type="inferred from homology"/>
<dbReference type="Gene3D" id="2.40.110.10">
    <property type="entry name" value="Butyryl-CoA Dehydrogenase, subunit A, domain 2"/>
    <property type="match status" value="1"/>
</dbReference>
<evidence type="ECO:0000256" key="1">
    <source>
        <dbReference type="ARBA" id="ARBA00001974"/>
    </source>
</evidence>
<evidence type="ECO:0000256" key="6">
    <source>
        <dbReference type="RuleBase" id="RU362125"/>
    </source>
</evidence>
<dbReference type="EMBL" id="JAAZWO010000005">
    <property type="protein sequence ID" value="MBC2397303.1"/>
    <property type="molecule type" value="Genomic_DNA"/>
</dbReference>
<dbReference type="Pfam" id="PF02771">
    <property type="entry name" value="Acyl-CoA_dh_N"/>
    <property type="match status" value="1"/>
</dbReference>
<organism evidence="10 11">
    <name type="scientific">Clostridium tetanomorphum</name>
    <dbReference type="NCBI Taxonomy" id="1553"/>
    <lineage>
        <taxon>Bacteria</taxon>
        <taxon>Bacillati</taxon>
        <taxon>Bacillota</taxon>
        <taxon>Clostridia</taxon>
        <taxon>Eubacteriales</taxon>
        <taxon>Clostridiaceae</taxon>
        <taxon>Clostridium</taxon>
    </lineage>
</organism>
<dbReference type="PIRSF" id="PIRSF016578">
    <property type="entry name" value="HsaA"/>
    <property type="match status" value="1"/>
</dbReference>
<dbReference type="SUPFAM" id="SSF56645">
    <property type="entry name" value="Acyl-CoA dehydrogenase NM domain-like"/>
    <property type="match status" value="1"/>
</dbReference>